<feature type="compositionally biased region" description="Basic and acidic residues" evidence="1">
    <location>
        <begin position="42"/>
        <end position="104"/>
    </location>
</feature>
<sequence length="122" mass="13865">RPPSALDTIGSVRERIAIFETLSTDDKLVSTCKGDNLSELAEVPKHERYSPFREGPSEPHDEPKIVPCKPESDQSDTKETGKYNKTQKDRYDVQKYNYEPDHIATQESSGHSKSYGIQKHIM</sequence>
<reference evidence="3" key="1">
    <citation type="submission" date="2012-08" db="EMBL/GenBank/DDBJ databases">
        <title>The Genome Sequence of Wuchereria bancrofti.</title>
        <authorList>
            <person name="Nutman T.B."/>
            <person name="Fink D.L."/>
            <person name="Russ C."/>
            <person name="Young S."/>
            <person name="Zeng Q."/>
            <person name="Koehrsen M."/>
            <person name="Alvarado L."/>
            <person name="Berlin A."/>
            <person name="Chapman S.B."/>
            <person name="Chen Z."/>
            <person name="Freedman E."/>
            <person name="Gellesch M."/>
            <person name="Goldberg J."/>
            <person name="Griggs A."/>
            <person name="Gujja S."/>
            <person name="Heilman E.R."/>
            <person name="Heiman D."/>
            <person name="Hepburn T."/>
            <person name="Howarth C."/>
            <person name="Jen D."/>
            <person name="Larson L."/>
            <person name="Lewis B."/>
            <person name="Mehta T."/>
            <person name="Park D."/>
            <person name="Pearson M."/>
            <person name="Roberts A."/>
            <person name="Saif S."/>
            <person name="Shea T."/>
            <person name="Shenoy N."/>
            <person name="Sisk P."/>
            <person name="Stolte C."/>
            <person name="Sykes S."/>
            <person name="Walk T."/>
            <person name="White J."/>
            <person name="Yandava C."/>
            <person name="Haas B."/>
            <person name="Henn M.R."/>
            <person name="Nusbaum C."/>
            <person name="Birren B."/>
        </authorList>
    </citation>
    <scope>NUCLEOTIDE SEQUENCE [LARGE SCALE GENOMIC DNA]</scope>
    <source>
        <strain evidence="3">NA</strain>
    </source>
</reference>
<dbReference type="EMBL" id="ADBV01002692">
    <property type="protein sequence ID" value="EJW82701.1"/>
    <property type="molecule type" value="Genomic_DNA"/>
</dbReference>
<proteinExistence type="predicted"/>
<evidence type="ECO:0000313" key="2">
    <source>
        <dbReference type="EMBL" id="EJW82701.1"/>
    </source>
</evidence>
<dbReference type="Proteomes" id="UP000004810">
    <property type="component" value="Unassembled WGS sequence"/>
</dbReference>
<dbReference type="AlphaFoldDB" id="J9EJS5"/>
<organism evidence="2 3">
    <name type="scientific">Wuchereria bancrofti</name>
    <dbReference type="NCBI Taxonomy" id="6293"/>
    <lineage>
        <taxon>Eukaryota</taxon>
        <taxon>Metazoa</taxon>
        <taxon>Ecdysozoa</taxon>
        <taxon>Nematoda</taxon>
        <taxon>Chromadorea</taxon>
        <taxon>Rhabditida</taxon>
        <taxon>Spirurina</taxon>
        <taxon>Spiruromorpha</taxon>
        <taxon>Filarioidea</taxon>
        <taxon>Onchocercidae</taxon>
        <taxon>Wuchereria</taxon>
    </lineage>
</organism>
<feature type="region of interest" description="Disordered" evidence="1">
    <location>
        <begin position="42"/>
        <end position="122"/>
    </location>
</feature>
<accession>J9EJS5</accession>
<protein>
    <submittedName>
        <fullName evidence="2">Uncharacterized protein</fullName>
    </submittedName>
</protein>
<name>J9EJS5_WUCBA</name>
<evidence type="ECO:0000256" key="1">
    <source>
        <dbReference type="SAM" id="MobiDB-lite"/>
    </source>
</evidence>
<feature type="non-terminal residue" evidence="2">
    <location>
        <position position="1"/>
    </location>
</feature>
<comment type="caution">
    <text evidence="2">The sequence shown here is derived from an EMBL/GenBank/DDBJ whole genome shotgun (WGS) entry which is preliminary data.</text>
</comment>
<gene>
    <name evidence="2" type="ORF">WUBG_06387</name>
</gene>
<evidence type="ECO:0000313" key="3">
    <source>
        <dbReference type="Proteomes" id="UP000004810"/>
    </source>
</evidence>